<protein>
    <submittedName>
        <fullName evidence="3">Uncharacterized protein</fullName>
    </submittedName>
</protein>
<feature type="region of interest" description="Disordered" evidence="1">
    <location>
        <begin position="151"/>
        <end position="202"/>
    </location>
</feature>
<dbReference type="AlphaFoldDB" id="A0A383VGV9"/>
<keyword evidence="2" id="KW-0732">Signal</keyword>
<evidence type="ECO:0000256" key="1">
    <source>
        <dbReference type="SAM" id="MobiDB-lite"/>
    </source>
</evidence>
<feature type="chain" id="PRO_5017037407" evidence="2">
    <location>
        <begin position="16"/>
        <end position="560"/>
    </location>
</feature>
<dbReference type="GO" id="GO:0005634">
    <property type="term" value="C:nucleus"/>
    <property type="evidence" value="ECO:0007669"/>
    <property type="project" value="TreeGrafter"/>
</dbReference>
<evidence type="ECO:0000313" key="3">
    <source>
        <dbReference type="EMBL" id="SZX64029.1"/>
    </source>
</evidence>
<organism evidence="3 4">
    <name type="scientific">Tetradesmus obliquus</name>
    <name type="common">Green alga</name>
    <name type="synonym">Acutodesmus obliquus</name>
    <dbReference type="NCBI Taxonomy" id="3088"/>
    <lineage>
        <taxon>Eukaryota</taxon>
        <taxon>Viridiplantae</taxon>
        <taxon>Chlorophyta</taxon>
        <taxon>core chlorophytes</taxon>
        <taxon>Chlorophyceae</taxon>
        <taxon>CS clade</taxon>
        <taxon>Sphaeropleales</taxon>
        <taxon>Scenedesmaceae</taxon>
        <taxon>Tetradesmus</taxon>
    </lineage>
</organism>
<proteinExistence type="predicted"/>
<sequence length="560" mass="59687">MVLLLLTSSLEYILCFEPLPSVCPDVEQPRCESSSASAGSVSAASTAAAAAAAAGGTGPTPYEEQQQSATPSEQQAAIIQHLRALEDAEAAQLDAASSANLASETQDQAVLNLSQAPASSFFSSSSSAGSADAAAGAPQELPVIFTAQVPADTPAADPTGSSSSSSSSEISSSSSSSSSSRSSGSSSDVSHASQPPRGAVPRSLVQRNLTFLQSQKLKIGLDVKRLGAVSWLSSSLIPEPWTDRNLINVYDQGRLLQQSFYGCEDGSCWASRSWRFNPVQGGSWDHKPSLTTRREVHHAQGSVYVEGHPRNWGKGTLLRSVHFTQHAHVHDDVAVLNFSVHYTGNFTHPYLTHEVPAVFIDRRFGVLAYYAGDRPWTNDRNLSYTFPPASNIYMPTTEGWAAYLNPVTGWGVGVMAPHAWAGLTAYRVGPDWSTAPSDCSYFAHTIRMQLHPAMRRYSYKVYVTVGRIGAMRRLFEKIGRFQPYKRPAADPVAAQNDAEELRDAEVVAEQQQQQQQQKAAGFEAKQELLGRNPGLFATGSSSSGASGVAAAAAAAAGDAS</sequence>
<name>A0A383VGV9_TETOB</name>
<dbReference type="EMBL" id="FNXT01000363">
    <property type="protein sequence ID" value="SZX64029.1"/>
    <property type="molecule type" value="Genomic_DNA"/>
</dbReference>
<gene>
    <name evidence="3" type="ORF">BQ4739_LOCUS4561</name>
</gene>
<feature type="region of interest" description="Disordered" evidence="1">
    <location>
        <begin position="52"/>
        <end position="75"/>
    </location>
</feature>
<dbReference type="PANTHER" id="PTHR14312">
    <property type="entry name" value="CREB/ATF BZIP TRANSCRIPTION FACTOR"/>
    <property type="match status" value="1"/>
</dbReference>
<evidence type="ECO:0000313" key="4">
    <source>
        <dbReference type="Proteomes" id="UP000256970"/>
    </source>
</evidence>
<reference evidence="3 4" key="1">
    <citation type="submission" date="2016-10" db="EMBL/GenBank/DDBJ databases">
        <authorList>
            <person name="Cai Z."/>
        </authorList>
    </citation>
    <scope>NUCLEOTIDE SEQUENCE [LARGE SCALE GENOMIC DNA]</scope>
</reference>
<feature type="compositionally biased region" description="Low complexity" evidence="1">
    <location>
        <begin position="161"/>
        <end position="193"/>
    </location>
</feature>
<dbReference type="PANTHER" id="PTHR14312:SF1">
    <property type="entry name" value="BASIC-LEUCINE ZIPPER TRANSCRIPTION FACTOR A"/>
    <property type="match status" value="1"/>
</dbReference>
<dbReference type="Proteomes" id="UP000256970">
    <property type="component" value="Unassembled WGS sequence"/>
</dbReference>
<feature type="compositionally biased region" description="Polar residues" evidence="1">
    <location>
        <begin position="63"/>
        <end position="75"/>
    </location>
</feature>
<dbReference type="GO" id="GO:0043565">
    <property type="term" value="F:sequence-specific DNA binding"/>
    <property type="evidence" value="ECO:0007669"/>
    <property type="project" value="TreeGrafter"/>
</dbReference>
<keyword evidence="4" id="KW-1185">Reference proteome</keyword>
<accession>A0A383VGV9</accession>
<feature type="signal peptide" evidence="2">
    <location>
        <begin position="1"/>
        <end position="15"/>
    </location>
</feature>
<evidence type="ECO:0000256" key="2">
    <source>
        <dbReference type="SAM" id="SignalP"/>
    </source>
</evidence>
<dbReference type="GO" id="GO:0010468">
    <property type="term" value="P:regulation of gene expression"/>
    <property type="evidence" value="ECO:0007669"/>
    <property type="project" value="TreeGrafter"/>
</dbReference>